<evidence type="ECO:0008006" key="3">
    <source>
        <dbReference type="Google" id="ProtNLM"/>
    </source>
</evidence>
<dbReference type="KEGG" id="fpp:FPB0191_01148"/>
<evidence type="ECO:0000313" key="1">
    <source>
        <dbReference type="EMBL" id="AJA44972.1"/>
    </source>
</evidence>
<dbReference type="GO" id="GO:0005829">
    <property type="term" value="C:cytosol"/>
    <property type="evidence" value="ECO:0007669"/>
    <property type="project" value="TreeGrafter"/>
</dbReference>
<dbReference type="GO" id="GO:0008713">
    <property type="term" value="F:ADP-heptose-lipopolysaccharide heptosyltransferase activity"/>
    <property type="evidence" value="ECO:0007669"/>
    <property type="project" value="TreeGrafter"/>
</dbReference>
<accession>A0A0A7S2C8</accession>
<dbReference type="STRING" id="1267021.FPB0191_01148"/>
<dbReference type="EMBL" id="CP009056">
    <property type="protein sequence ID" value="AJA44972.1"/>
    <property type="molecule type" value="Genomic_DNA"/>
</dbReference>
<dbReference type="AlphaFoldDB" id="A0A0A7S2C8"/>
<name>A0A0A7S2C8_FRIPE</name>
<keyword evidence="2" id="KW-1185">Reference proteome</keyword>
<organism evidence="1 2">
    <name type="scientific">Frischella perrara</name>
    <dbReference type="NCBI Taxonomy" id="1267021"/>
    <lineage>
        <taxon>Bacteria</taxon>
        <taxon>Pseudomonadati</taxon>
        <taxon>Pseudomonadota</taxon>
        <taxon>Gammaproteobacteria</taxon>
        <taxon>Orbales</taxon>
        <taxon>Orbaceae</taxon>
        <taxon>Frischella</taxon>
    </lineage>
</organism>
<gene>
    <name evidence="1" type="ORF">FPB0191_01148</name>
</gene>
<dbReference type="SUPFAM" id="SSF53756">
    <property type="entry name" value="UDP-Glycosyltransferase/glycogen phosphorylase"/>
    <property type="match status" value="1"/>
</dbReference>
<dbReference type="RefSeq" id="WP_110021854.1">
    <property type="nucleotide sequence ID" value="NZ_CP009056.1"/>
</dbReference>
<protein>
    <recommendedName>
        <fullName evidence="3">ADP-heptose:LPS heptosyltransferase</fullName>
    </recommendedName>
</protein>
<sequence length="361" mass="42645">MKILKKINRERIKFTRNIKFNFKIFFSYKTTPAILEINKCRNIGILFYGKQLGDTLVMSSILRPLKENNFKIFIFCDDKAKTILENNEYLDQLIIIKSLKHIDEYNHLNIDLLIDLTYNTLTEYHRIILKEKINPIYSIYLYLHTSTRKEPSYEKLTRIHNEAIIYKEYNKHCENIYKHILERLNITNYGKLSYIFNLKENNLSNAKNFVSNFDGKKIIIFNPFAANDKRSLSIEKTINIMTYLNAVYDHKTIIIGDPRLINSLPCFNNVIKFISNDISDAIALLSLSDIVISVDTSIVHFSKIFNKKLISLYNNLMWGRFNNNLIWSPNYNNSTQLFSKSENMDDVDQRELYQEIQRALI</sequence>
<dbReference type="HOGENOM" id="CLU_056162_2_0_6"/>
<reference evidence="1 2" key="1">
    <citation type="journal article" date="2014" name="Appl. Environ. Microbiol.">
        <title>Gut symbionts from distinct hosts exhibit genotoxic activity via divergent colibactin biosynthetic pathways.</title>
        <authorList>
            <person name="Engel P."/>
            <person name="Vizcaino M.I."/>
            <person name="Crawford J.M."/>
        </authorList>
    </citation>
    <scope>NUCLEOTIDE SEQUENCE [LARGE SCALE GENOMIC DNA]</scope>
    <source>
        <strain evidence="1 2">PEB0191</strain>
    </source>
</reference>
<proteinExistence type="predicted"/>
<dbReference type="InterPro" id="IPR051199">
    <property type="entry name" value="LPS_LOS_Heptosyltrfase"/>
</dbReference>
<evidence type="ECO:0000313" key="2">
    <source>
        <dbReference type="Proteomes" id="UP000030901"/>
    </source>
</evidence>
<dbReference type="PANTHER" id="PTHR30160">
    <property type="entry name" value="TETRAACYLDISACCHARIDE 4'-KINASE-RELATED"/>
    <property type="match status" value="1"/>
</dbReference>
<dbReference type="Gene3D" id="3.40.50.2000">
    <property type="entry name" value="Glycogen Phosphorylase B"/>
    <property type="match status" value="2"/>
</dbReference>
<dbReference type="Proteomes" id="UP000030901">
    <property type="component" value="Chromosome"/>
</dbReference>
<dbReference type="GO" id="GO:0009244">
    <property type="term" value="P:lipopolysaccharide core region biosynthetic process"/>
    <property type="evidence" value="ECO:0007669"/>
    <property type="project" value="TreeGrafter"/>
</dbReference>